<feature type="domain" description="Diphosphomevalonate decarboxylase-like N-terminal" evidence="21">
    <location>
        <begin position="367"/>
        <end position="551"/>
    </location>
</feature>
<evidence type="ECO:0000313" key="23">
    <source>
        <dbReference type="Proteomes" id="UP000007241"/>
    </source>
</evidence>
<evidence type="ECO:0000256" key="1">
    <source>
        <dbReference type="ARBA" id="ARBA00004141"/>
    </source>
</evidence>
<protein>
    <recommendedName>
        <fullName evidence="4">diphosphomevalonate decarboxylase</fullName>
        <ecNumber evidence="4">4.1.1.33</ecNumber>
    </recommendedName>
    <alternativeName>
        <fullName evidence="17">Endopeptidase S2P</fullName>
    </alternativeName>
</protein>
<dbReference type="NCBIfam" id="TIGR01240">
    <property type="entry name" value="mevDPdecarb"/>
    <property type="match status" value="1"/>
</dbReference>
<dbReference type="STRING" id="684364.F4NUN3"/>
<keyword evidence="14" id="KW-1207">Sterol metabolism</keyword>
<dbReference type="GO" id="GO:0016126">
    <property type="term" value="P:sterol biosynthetic process"/>
    <property type="evidence" value="ECO:0007669"/>
    <property type="project" value="UniProtKB-KW"/>
</dbReference>
<dbReference type="Pfam" id="PF22700">
    <property type="entry name" value="MVD-like_N"/>
    <property type="match status" value="1"/>
</dbReference>
<dbReference type="InParanoid" id="F4NUN3"/>
<evidence type="ECO:0000256" key="4">
    <source>
        <dbReference type="ARBA" id="ARBA00012296"/>
    </source>
</evidence>
<evidence type="ECO:0000256" key="11">
    <source>
        <dbReference type="ARBA" id="ARBA00023011"/>
    </source>
</evidence>
<keyword evidence="16" id="KW-0456">Lyase</keyword>
<evidence type="ECO:0000256" key="7">
    <source>
        <dbReference type="ARBA" id="ARBA00022741"/>
    </source>
</evidence>
<keyword evidence="8" id="KW-0067">ATP-binding</keyword>
<keyword evidence="12" id="KW-0443">Lipid metabolism</keyword>
<keyword evidence="6 18" id="KW-0812">Transmembrane</keyword>
<comment type="subcellular location">
    <subcellularLocation>
        <location evidence="1">Membrane</location>
        <topology evidence="1">Multi-pass membrane protein</topology>
    </subcellularLocation>
</comment>
<evidence type="ECO:0000256" key="9">
    <source>
        <dbReference type="ARBA" id="ARBA00022955"/>
    </source>
</evidence>
<evidence type="ECO:0000256" key="16">
    <source>
        <dbReference type="ARBA" id="ARBA00023239"/>
    </source>
</evidence>
<dbReference type="EMBL" id="GL882879">
    <property type="protein sequence ID" value="EGF83201.1"/>
    <property type="molecule type" value="Genomic_DNA"/>
</dbReference>
<dbReference type="HOGENOM" id="CLU_357870_0_0_1"/>
<comment type="pathway">
    <text evidence="2">Isoprenoid biosynthesis; isopentenyl diphosphate biosynthesis via mevalonate pathway; isopentenyl diphosphate from (R)-mevalonate: step 3/3.</text>
</comment>
<dbReference type="GO" id="GO:0016020">
    <property type="term" value="C:membrane"/>
    <property type="evidence" value="ECO:0007669"/>
    <property type="project" value="UniProtKB-SubCell"/>
</dbReference>
<dbReference type="GO" id="GO:0005524">
    <property type="term" value="F:ATP binding"/>
    <property type="evidence" value="ECO:0007669"/>
    <property type="project" value="UniProtKB-KW"/>
</dbReference>
<dbReference type="InterPro" id="IPR029765">
    <property type="entry name" value="Mev_diP_decarb"/>
</dbReference>
<evidence type="ECO:0000256" key="10">
    <source>
        <dbReference type="ARBA" id="ARBA00022989"/>
    </source>
</evidence>
<keyword evidence="7" id="KW-0547">Nucleotide-binding</keyword>
<name>F4NUN3_BATDJ</name>
<evidence type="ECO:0000259" key="20">
    <source>
        <dbReference type="Pfam" id="PF18376"/>
    </source>
</evidence>
<keyword evidence="23" id="KW-1185">Reference proteome</keyword>
<dbReference type="SUPFAM" id="SSF55060">
    <property type="entry name" value="GHMP Kinase, C-terminal domain"/>
    <property type="match status" value="1"/>
</dbReference>
<dbReference type="PANTHER" id="PTHR10977:SF3">
    <property type="entry name" value="DIPHOSPHOMEVALONATE DECARBOXYLASE"/>
    <property type="match status" value="1"/>
</dbReference>
<evidence type="ECO:0000256" key="6">
    <source>
        <dbReference type="ARBA" id="ARBA00022692"/>
    </source>
</evidence>
<dbReference type="GO" id="GO:0019287">
    <property type="term" value="P:isopentenyl diphosphate biosynthetic process, mevalonate pathway"/>
    <property type="evidence" value="ECO:0000318"/>
    <property type="project" value="GO_Central"/>
</dbReference>
<reference evidence="22 23" key="1">
    <citation type="submission" date="2009-12" db="EMBL/GenBank/DDBJ databases">
        <title>The draft genome of Batrachochytrium dendrobatidis.</title>
        <authorList>
            <consortium name="US DOE Joint Genome Institute (JGI-PGF)"/>
            <person name="Kuo A."/>
            <person name="Salamov A."/>
            <person name="Schmutz J."/>
            <person name="Lucas S."/>
            <person name="Pitluck S."/>
            <person name="Rosenblum E."/>
            <person name="Stajich J."/>
            <person name="Eisen M."/>
            <person name="Grigoriev I.V."/>
        </authorList>
    </citation>
    <scope>NUCLEOTIDE SEQUENCE [LARGE SCALE GENOMIC DNA]</scope>
    <source>
        <strain evidence="23">JAM81 / FGSC 10211</strain>
    </source>
</reference>
<gene>
    <name evidence="22" type="ORF">BATDEDRAFT_34046</name>
</gene>
<feature type="transmembrane region" description="Helical" evidence="18">
    <location>
        <begin position="77"/>
        <end position="99"/>
    </location>
</feature>
<evidence type="ECO:0000256" key="12">
    <source>
        <dbReference type="ARBA" id="ARBA00023098"/>
    </source>
</evidence>
<feature type="domain" description="Peptidase M50" evidence="19">
    <location>
        <begin position="55"/>
        <end position="189"/>
    </location>
</feature>
<dbReference type="InterPro" id="IPR001193">
    <property type="entry name" value="MBTPS2"/>
</dbReference>
<evidence type="ECO:0000256" key="2">
    <source>
        <dbReference type="ARBA" id="ARBA00005055"/>
    </source>
</evidence>
<keyword evidence="9" id="KW-0752">Steroid biosynthesis</keyword>
<dbReference type="FunFam" id="3.30.70.890:FF:000005">
    <property type="entry name" value="Diphosphomevalonate decarboxylase"/>
    <property type="match status" value="1"/>
</dbReference>
<dbReference type="OrthoDB" id="10253702at2759"/>
<evidence type="ECO:0000256" key="3">
    <source>
        <dbReference type="ARBA" id="ARBA00008831"/>
    </source>
</evidence>
<feature type="domain" description="Mvd1 C-terminal" evidence="20">
    <location>
        <begin position="565"/>
        <end position="764"/>
    </location>
</feature>
<feature type="transmembrane region" description="Helical" evidence="18">
    <location>
        <begin position="120"/>
        <end position="141"/>
    </location>
</feature>
<dbReference type="RefSeq" id="XP_006675737.1">
    <property type="nucleotide sequence ID" value="XM_006675674.1"/>
</dbReference>
<dbReference type="InterPro" id="IPR053859">
    <property type="entry name" value="MVD-like_N"/>
</dbReference>
<evidence type="ECO:0000256" key="5">
    <source>
        <dbReference type="ARBA" id="ARBA00022516"/>
    </source>
</evidence>
<dbReference type="AlphaFoldDB" id="F4NUN3"/>
<dbReference type="GeneID" id="18240309"/>
<evidence type="ECO:0000256" key="8">
    <source>
        <dbReference type="ARBA" id="ARBA00022840"/>
    </source>
</evidence>
<dbReference type="Pfam" id="PF18376">
    <property type="entry name" value="MDD_C"/>
    <property type="match status" value="1"/>
</dbReference>
<dbReference type="SUPFAM" id="SSF54211">
    <property type="entry name" value="Ribosomal protein S5 domain 2-like"/>
    <property type="match status" value="1"/>
</dbReference>
<dbReference type="GO" id="GO:0004163">
    <property type="term" value="F:diphosphomevalonate decarboxylase activity"/>
    <property type="evidence" value="ECO:0000318"/>
    <property type="project" value="GO_Central"/>
</dbReference>
<dbReference type="InterPro" id="IPR020568">
    <property type="entry name" value="Ribosomal_Su5_D2-typ_SF"/>
</dbReference>
<dbReference type="PANTHER" id="PTHR10977">
    <property type="entry name" value="DIPHOSPHOMEVALONATE DECARBOXYLASE"/>
    <property type="match status" value="1"/>
</dbReference>
<evidence type="ECO:0000256" key="13">
    <source>
        <dbReference type="ARBA" id="ARBA00023136"/>
    </source>
</evidence>
<keyword evidence="5" id="KW-0444">Lipid biosynthesis</keyword>
<organism evidence="22 23">
    <name type="scientific">Batrachochytrium dendrobatidis (strain JAM81 / FGSC 10211)</name>
    <name type="common">Frog chytrid fungus</name>
    <dbReference type="NCBI Taxonomy" id="684364"/>
    <lineage>
        <taxon>Eukaryota</taxon>
        <taxon>Fungi</taxon>
        <taxon>Fungi incertae sedis</taxon>
        <taxon>Chytridiomycota</taxon>
        <taxon>Chytridiomycota incertae sedis</taxon>
        <taxon>Chytridiomycetes</taxon>
        <taxon>Rhizophydiales</taxon>
        <taxon>Rhizophydiales incertae sedis</taxon>
        <taxon>Batrachochytrium</taxon>
    </lineage>
</organism>
<sequence length="783" mass="86220">MAGINAIDGWWEERLTENTIYSFGPVPGVPITTSNVSIMALIPGINLDFIGCTYLFIATFISAVIHELGHALCASSLKVSLVSAGAALFFIWPSAFVELDSKLLAKVSPLSRLKISSAGIWHNIVLATASYGVLLNLPLFLLQFGYTHTAMGPHYTQGIVVVAVSDQLKTSIRVGDVIRQMNGKLVGGANQWRDLIHETTRQDAFGRGFRGRCIPRNRIDLEQEYRCCSYSKIRENAELKCLWNIEAFEYEGLSPMRCASISAMEFGAIKCEFARDCPYGQVCMAPKGLASDDKVVELTVVRNGPTKSTNMIMFVGDTRSLVEKVLVSEFIFQAKESDGRYLWIPIILETFLRYMITSTGLQVTCSAPVNIAVVKYWGKRDTQLLLPTNSSLSVTLSQDHLRSTTTIHTATDASLERDRLWLNHSEVNIAASSRLRNVLAEARRLRRTVEEANPTLPILSTCPLHIASVNNFPTAAGLASSASGFACMVYALDQLFELNGPNTQTADLQTRHLSDLSRLARIGSGSACRSLFGGFVAWDMGDRLDGLDSVAVQVDTELHWPDLEALILVVSDAQKDTGSTVGMQRTVETSALLQHRIHHVVPDRMVEMTNAIHCKDFDTFAKLTMQDSNQFHAVCLDTFPPISYMNDISRAIVRLITAYNDLFTVESGTAKGYRVAYTFDAGPNAVLYLPRKHVAEVLGLINHFFPQPTTAFNPTHYFGRAAEYLPQVDSTKIASIAEKISFSAYPAGSLQRIISTHVGDGPRLLARGFDPKVSLLDQSGNLI</sequence>
<dbReference type="InterPro" id="IPR036554">
    <property type="entry name" value="GHMP_kinase_C_sf"/>
</dbReference>
<dbReference type="GO" id="GO:0006508">
    <property type="term" value="P:proteolysis"/>
    <property type="evidence" value="ECO:0007669"/>
    <property type="project" value="InterPro"/>
</dbReference>
<evidence type="ECO:0000256" key="15">
    <source>
        <dbReference type="ARBA" id="ARBA00023221"/>
    </source>
</evidence>
<evidence type="ECO:0000256" key="14">
    <source>
        <dbReference type="ARBA" id="ARBA00023166"/>
    </source>
</evidence>
<dbReference type="Gene3D" id="3.30.230.10">
    <property type="match status" value="1"/>
</dbReference>
<keyword evidence="13 18" id="KW-0472">Membrane</keyword>
<dbReference type="GO" id="GO:0005829">
    <property type="term" value="C:cytosol"/>
    <property type="evidence" value="ECO:0000318"/>
    <property type="project" value="GO_Central"/>
</dbReference>
<dbReference type="InterPro" id="IPR008915">
    <property type="entry name" value="Peptidase_M50"/>
</dbReference>
<dbReference type="FunCoup" id="F4NUN3">
    <property type="interactions" value="290"/>
</dbReference>
<dbReference type="Gene3D" id="3.30.70.890">
    <property type="entry name" value="GHMP kinase, C-terminal domain"/>
    <property type="match status" value="1"/>
</dbReference>
<dbReference type="Pfam" id="PF02163">
    <property type="entry name" value="Peptidase_M50"/>
    <property type="match status" value="1"/>
</dbReference>
<proteinExistence type="inferred from homology"/>
<evidence type="ECO:0000259" key="21">
    <source>
        <dbReference type="Pfam" id="PF22700"/>
    </source>
</evidence>
<dbReference type="GO" id="GO:0004222">
    <property type="term" value="F:metalloendopeptidase activity"/>
    <property type="evidence" value="ECO:0007669"/>
    <property type="project" value="InterPro"/>
</dbReference>
<keyword evidence="11" id="KW-0756">Sterol biosynthesis</keyword>
<dbReference type="EC" id="4.1.1.33" evidence="4"/>
<dbReference type="FunFam" id="3.30.230.10:FF:000018">
    <property type="entry name" value="Diphosphomevalonate decarboxylase"/>
    <property type="match status" value="1"/>
</dbReference>
<evidence type="ECO:0000313" key="22">
    <source>
        <dbReference type="EMBL" id="EGF83201.1"/>
    </source>
</evidence>
<evidence type="ECO:0000256" key="18">
    <source>
        <dbReference type="SAM" id="Phobius"/>
    </source>
</evidence>
<dbReference type="Proteomes" id="UP000007241">
    <property type="component" value="Unassembled WGS sequence"/>
</dbReference>
<evidence type="ECO:0000256" key="17">
    <source>
        <dbReference type="ARBA" id="ARBA00032658"/>
    </source>
</evidence>
<dbReference type="InterPro" id="IPR014721">
    <property type="entry name" value="Ribsml_uS5_D2-typ_fold_subgr"/>
</dbReference>
<keyword evidence="15" id="KW-0753">Steroid metabolism</keyword>
<comment type="similarity">
    <text evidence="3">Belongs to the diphosphomevalonate decarboxylase family.</text>
</comment>
<dbReference type="InterPro" id="IPR041431">
    <property type="entry name" value="Mvd1_C"/>
</dbReference>
<accession>F4NUN3</accession>
<feature type="transmembrane region" description="Helical" evidence="18">
    <location>
        <begin position="45"/>
        <end position="65"/>
    </location>
</feature>
<evidence type="ECO:0000259" key="19">
    <source>
        <dbReference type="Pfam" id="PF02163"/>
    </source>
</evidence>
<dbReference type="PRINTS" id="PR01000">
    <property type="entry name" value="SREBPS2PTASE"/>
</dbReference>
<keyword evidence="10 18" id="KW-1133">Transmembrane helix</keyword>